<reference evidence="1 2" key="1">
    <citation type="submission" date="2016-01" db="EMBL/GenBank/DDBJ databases">
        <authorList>
            <person name="Oliw E.H."/>
        </authorList>
    </citation>
    <scope>NUCLEOTIDE SEQUENCE [LARGE SCALE GENOMIC DNA]</scope>
    <source>
        <strain evidence="1 2">CMW7756B</strain>
    </source>
</reference>
<dbReference type="AlphaFoldDB" id="A0A133S243"/>
<evidence type="ECO:0000313" key="1">
    <source>
        <dbReference type="EMBL" id="KXA62446.1"/>
    </source>
</evidence>
<gene>
    <name evidence="1" type="ORF">HMPREF3233_01628</name>
</gene>
<accession>A0A133S243</accession>
<dbReference type="EMBL" id="LRQT01000091">
    <property type="protein sequence ID" value="KXA62446.1"/>
    <property type="molecule type" value="Genomic_DNA"/>
</dbReference>
<evidence type="ECO:0000313" key="2">
    <source>
        <dbReference type="Proteomes" id="UP000070226"/>
    </source>
</evidence>
<sequence>MFGILKSFESNYHNGDYDEAITTAKNITKKVATGIVEQGLNSIEHNAKIILTSKTQTEHLI</sequence>
<dbReference type="PATRIC" id="fig|39777.7.peg.1595"/>
<comment type="caution">
    <text evidence="1">The sequence shown here is derived from an EMBL/GenBank/DDBJ whole genome shotgun (WGS) entry which is preliminary data.</text>
</comment>
<dbReference type="Proteomes" id="UP000070226">
    <property type="component" value="Unassembled WGS sequence"/>
</dbReference>
<proteinExistence type="predicted"/>
<name>A0A133S243_9FIRM</name>
<organism evidence="1">
    <name type="scientific">Veillonella atypica</name>
    <dbReference type="NCBI Taxonomy" id="39777"/>
    <lineage>
        <taxon>Bacteria</taxon>
        <taxon>Bacillati</taxon>
        <taxon>Bacillota</taxon>
        <taxon>Negativicutes</taxon>
        <taxon>Veillonellales</taxon>
        <taxon>Veillonellaceae</taxon>
        <taxon>Veillonella</taxon>
    </lineage>
</organism>
<protein>
    <submittedName>
        <fullName evidence="1">Uncharacterized protein</fullName>
    </submittedName>
</protein>